<evidence type="ECO:0000313" key="3">
    <source>
        <dbReference type="Proteomes" id="UP000465360"/>
    </source>
</evidence>
<comment type="caution">
    <text evidence="2">The sequence shown here is derived from an EMBL/GenBank/DDBJ whole genome shotgun (WGS) entry which is preliminary data.</text>
</comment>
<dbReference type="AlphaFoldDB" id="A0A7I9YRP8"/>
<keyword evidence="1" id="KW-0472">Membrane</keyword>
<dbReference type="RefSeq" id="WP_163706422.1">
    <property type="nucleotide sequence ID" value="NZ_BLKZ01000001.1"/>
</dbReference>
<gene>
    <name evidence="2" type="ORF">MBOU_34020</name>
</gene>
<evidence type="ECO:0000313" key="2">
    <source>
        <dbReference type="EMBL" id="GFG91360.1"/>
    </source>
</evidence>
<reference evidence="2 3" key="1">
    <citation type="journal article" date="2019" name="Emerg. Microbes Infect.">
        <title>Comprehensive subspecies identification of 175 nontuberculous mycobacteria species based on 7547 genomic profiles.</title>
        <authorList>
            <person name="Matsumoto Y."/>
            <person name="Kinjo T."/>
            <person name="Motooka D."/>
            <person name="Nabeya D."/>
            <person name="Jung N."/>
            <person name="Uechi K."/>
            <person name="Horii T."/>
            <person name="Iida T."/>
            <person name="Fujita J."/>
            <person name="Nakamura S."/>
        </authorList>
    </citation>
    <scope>NUCLEOTIDE SEQUENCE [LARGE SCALE GENOMIC DNA]</scope>
    <source>
        <strain evidence="2 3">JCM 30725</strain>
    </source>
</reference>
<dbReference type="EMBL" id="BLKZ01000001">
    <property type="protein sequence ID" value="GFG91360.1"/>
    <property type="molecule type" value="Genomic_DNA"/>
</dbReference>
<protein>
    <submittedName>
        <fullName evidence="2">Uncharacterized protein</fullName>
    </submittedName>
</protein>
<keyword evidence="1" id="KW-0812">Transmembrane</keyword>
<accession>A0A7I9YRP8</accession>
<organism evidence="2 3">
    <name type="scientific">Mycobacterium bourgelatii</name>
    <dbReference type="NCBI Taxonomy" id="1273442"/>
    <lineage>
        <taxon>Bacteria</taxon>
        <taxon>Bacillati</taxon>
        <taxon>Actinomycetota</taxon>
        <taxon>Actinomycetes</taxon>
        <taxon>Mycobacteriales</taxon>
        <taxon>Mycobacteriaceae</taxon>
        <taxon>Mycobacterium</taxon>
    </lineage>
</organism>
<sequence length="99" mass="11261">MWGALFAVLLIAAIVIKFFWWIVGAAAVVGLFHIGRLIALWYSERSAAYARYWAGLSARADQQHKWVLRGDDRGIYGSEGAELMHRLFPAQNQIRRRTG</sequence>
<feature type="transmembrane region" description="Helical" evidence="1">
    <location>
        <begin position="6"/>
        <end position="32"/>
    </location>
</feature>
<dbReference type="Proteomes" id="UP000465360">
    <property type="component" value="Unassembled WGS sequence"/>
</dbReference>
<proteinExistence type="predicted"/>
<evidence type="ECO:0000256" key="1">
    <source>
        <dbReference type="SAM" id="Phobius"/>
    </source>
</evidence>
<keyword evidence="1" id="KW-1133">Transmembrane helix</keyword>
<keyword evidence="3" id="KW-1185">Reference proteome</keyword>
<name>A0A7I9YRP8_MYCBU</name>